<accession>A0A352ISI6</accession>
<feature type="non-terminal residue" evidence="2">
    <location>
        <position position="22"/>
    </location>
</feature>
<dbReference type="AlphaFoldDB" id="A0A352ISI6"/>
<dbReference type="Proteomes" id="UP000263489">
    <property type="component" value="Unassembled WGS sequence"/>
</dbReference>
<feature type="region of interest" description="Disordered" evidence="1">
    <location>
        <begin position="1"/>
        <end position="22"/>
    </location>
</feature>
<comment type="caution">
    <text evidence="2">The sequence shown here is derived from an EMBL/GenBank/DDBJ whole genome shotgun (WGS) entry which is preliminary data.</text>
</comment>
<reference evidence="2 3" key="1">
    <citation type="journal article" date="2018" name="Nat. Biotechnol.">
        <title>A standardized bacterial taxonomy based on genome phylogeny substantially revises the tree of life.</title>
        <authorList>
            <person name="Parks D.H."/>
            <person name="Chuvochina M."/>
            <person name="Waite D.W."/>
            <person name="Rinke C."/>
            <person name="Skarshewski A."/>
            <person name="Chaumeil P.A."/>
            <person name="Hugenholtz P."/>
        </authorList>
    </citation>
    <scope>NUCLEOTIDE SEQUENCE [LARGE SCALE GENOMIC DNA]</scope>
    <source>
        <strain evidence="2">UBA9380</strain>
    </source>
</reference>
<sequence>MDTLQSSEEAAGKREQNRIRNR</sequence>
<name>A0A352ISI6_9GAMM</name>
<protein>
    <submittedName>
        <fullName evidence="2">TetR/AcrR family transcriptional regulator</fullName>
    </submittedName>
</protein>
<gene>
    <name evidence="2" type="ORF">DC045_08895</name>
</gene>
<evidence type="ECO:0000313" key="3">
    <source>
        <dbReference type="Proteomes" id="UP000263489"/>
    </source>
</evidence>
<feature type="compositionally biased region" description="Basic and acidic residues" evidence="1">
    <location>
        <begin position="10"/>
        <end position="22"/>
    </location>
</feature>
<proteinExistence type="predicted"/>
<organism evidence="2 3">
    <name type="scientific">Marinobacter adhaerens</name>
    <dbReference type="NCBI Taxonomy" id="1033846"/>
    <lineage>
        <taxon>Bacteria</taxon>
        <taxon>Pseudomonadati</taxon>
        <taxon>Pseudomonadota</taxon>
        <taxon>Gammaproteobacteria</taxon>
        <taxon>Pseudomonadales</taxon>
        <taxon>Marinobacteraceae</taxon>
        <taxon>Marinobacter</taxon>
    </lineage>
</organism>
<dbReference type="EMBL" id="DNNA01000145">
    <property type="protein sequence ID" value="HBC34419.1"/>
    <property type="molecule type" value="Genomic_DNA"/>
</dbReference>
<evidence type="ECO:0000313" key="2">
    <source>
        <dbReference type="EMBL" id="HBC34419.1"/>
    </source>
</evidence>
<evidence type="ECO:0000256" key="1">
    <source>
        <dbReference type="SAM" id="MobiDB-lite"/>
    </source>
</evidence>